<reference evidence="2 3" key="2">
    <citation type="submission" date="2020-08" db="EMBL/GenBank/DDBJ databases">
        <authorList>
            <person name="Partida-Martinez L."/>
            <person name="Huntemann M."/>
            <person name="Clum A."/>
            <person name="Wang J."/>
            <person name="Palaniappan K."/>
            <person name="Ritter S."/>
            <person name="Chen I.-M."/>
            <person name="Stamatis D."/>
            <person name="Reddy T."/>
            <person name="O'Malley R."/>
            <person name="Daum C."/>
            <person name="Shapiro N."/>
            <person name="Ivanova N."/>
            <person name="Kyrpides N."/>
            <person name="Woyke T."/>
        </authorList>
    </citation>
    <scope>NUCLEOTIDE SEQUENCE [LARGE SCALE GENOMIC DNA]</scope>
    <source>
        <strain evidence="2 3">AS2.23</strain>
    </source>
</reference>
<gene>
    <name evidence="2" type="ORF">FHR75_004130</name>
</gene>
<dbReference type="InterPro" id="IPR001910">
    <property type="entry name" value="Inosine/uridine_hydrolase_dom"/>
</dbReference>
<name>A0A7W4XYQ0_KINRA</name>
<dbReference type="GO" id="GO:0016799">
    <property type="term" value="F:hydrolase activity, hydrolyzing N-glycosyl compounds"/>
    <property type="evidence" value="ECO:0007669"/>
    <property type="project" value="InterPro"/>
</dbReference>
<dbReference type="Pfam" id="PF01156">
    <property type="entry name" value="IU_nuc_hydro"/>
    <property type="match status" value="1"/>
</dbReference>
<feature type="domain" description="Inosine/uridine-preferring nucleoside hydrolase" evidence="1">
    <location>
        <begin position="50"/>
        <end position="180"/>
    </location>
</feature>
<dbReference type="SUPFAM" id="SSF53590">
    <property type="entry name" value="Nucleoside hydrolase"/>
    <property type="match status" value="1"/>
</dbReference>
<organism evidence="2 3">
    <name type="scientific">Kineococcus radiotolerans</name>
    <dbReference type="NCBI Taxonomy" id="131568"/>
    <lineage>
        <taxon>Bacteria</taxon>
        <taxon>Bacillati</taxon>
        <taxon>Actinomycetota</taxon>
        <taxon>Actinomycetes</taxon>
        <taxon>Kineosporiales</taxon>
        <taxon>Kineosporiaceae</taxon>
        <taxon>Kineococcus</taxon>
    </lineage>
</organism>
<dbReference type="AlphaFoldDB" id="A0A7W4XYQ0"/>
<proteinExistence type="predicted"/>
<evidence type="ECO:0000313" key="3">
    <source>
        <dbReference type="Proteomes" id="UP000533269"/>
    </source>
</evidence>
<dbReference type="Proteomes" id="UP000533269">
    <property type="component" value="Unassembled WGS sequence"/>
</dbReference>
<dbReference type="InterPro" id="IPR036452">
    <property type="entry name" value="Ribo_hydro-like"/>
</dbReference>
<dbReference type="Gene3D" id="3.90.245.10">
    <property type="entry name" value="Ribonucleoside hydrolase-like"/>
    <property type="match status" value="1"/>
</dbReference>
<dbReference type="RefSeq" id="WP_183392902.1">
    <property type="nucleotide sequence ID" value="NZ_JACHVY010000006.1"/>
</dbReference>
<protein>
    <recommendedName>
        <fullName evidence="1">Inosine/uridine-preferring nucleoside hydrolase domain-containing protein</fullName>
    </recommendedName>
</protein>
<comment type="caution">
    <text evidence="2">The sequence shown here is derived from an EMBL/GenBank/DDBJ whole genome shotgun (WGS) entry which is preliminary data.</text>
</comment>
<dbReference type="EMBL" id="JACHVY010000006">
    <property type="protein sequence ID" value="MBB2903288.1"/>
    <property type="molecule type" value="Genomic_DNA"/>
</dbReference>
<sequence length="291" mass="31067">MVNDFAGDPDGLFALAQAVMQRSTQFTAAVGSLYAFGGPAPGSADRSKTGAQKLLKIMGFPEVPVYAGADNALVDTDAPRVSEGAEALVREANRTDTQLPLYVTCGGGLTDVASVLLMDPSIAGKFTLVWIGGSPHPSGGPEYNLDLDPDAGRVVFNQSEVPIWQVTSQAYSQCLVSFAELECALGRCGKVGPYLLNALNEFVVDLGSRLRFGDAFSLGDSPLVLLTALNAFADSAGTSQWDTIPTPRLAADLTYASRPEGRPLRNYTLIDTRLMHGDLFAPMNQRYGRRR</sequence>
<evidence type="ECO:0000259" key="1">
    <source>
        <dbReference type="Pfam" id="PF01156"/>
    </source>
</evidence>
<accession>A0A7W4XYQ0</accession>
<reference evidence="2 3" key="1">
    <citation type="submission" date="2020-08" db="EMBL/GenBank/DDBJ databases">
        <title>The Agave Microbiome: Exploring the role of microbial communities in plant adaptations to desert environments.</title>
        <authorList>
            <person name="Partida-Martinez L.P."/>
        </authorList>
    </citation>
    <scope>NUCLEOTIDE SEQUENCE [LARGE SCALE GENOMIC DNA]</scope>
    <source>
        <strain evidence="2 3">AS2.23</strain>
    </source>
</reference>
<evidence type="ECO:0000313" key="2">
    <source>
        <dbReference type="EMBL" id="MBB2903288.1"/>
    </source>
</evidence>